<evidence type="ECO:0000313" key="2">
    <source>
        <dbReference type="EMBL" id="CAG8843968.1"/>
    </source>
</evidence>
<name>A0ABN7WZ41_GIGMA</name>
<dbReference type="EMBL" id="CAJVQB010074204">
    <property type="protein sequence ID" value="CAG8843968.1"/>
    <property type="molecule type" value="Genomic_DNA"/>
</dbReference>
<evidence type="ECO:0000313" key="3">
    <source>
        <dbReference type="Proteomes" id="UP000789901"/>
    </source>
</evidence>
<accession>A0ABN7WZ41</accession>
<proteinExistence type="predicted"/>
<feature type="region of interest" description="Disordered" evidence="1">
    <location>
        <begin position="1"/>
        <end position="21"/>
    </location>
</feature>
<organism evidence="2 3">
    <name type="scientific">Gigaspora margarita</name>
    <dbReference type="NCBI Taxonomy" id="4874"/>
    <lineage>
        <taxon>Eukaryota</taxon>
        <taxon>Fungi</taxon>
        <taxon>Fungi incertae sedis</taxon>
        <taxon>Mucoromycota</taxon>
        <taxon>Glomeromycotina</taxon>
        <taxon>Glomeromycetes</taxon>
        <taxon>Diversisporales</taxon>
        <taxon>Gigasporaceae</taxon>
        <taxon>Gigaspora</taxon>
    </lineage>
</organism>
<sequence>CEHFGQPEITKSKNPKKETMSKRVGCTWQINLSCPEKENLHKIICITKLVDEHRNHKLNLSHYNFQKNIEFTTEMIQDVEFYIKTMNCSP</sequence>
<feature type="non-terminal residue" evidence="2">
    <location>
        <position position="1"/>
    </location>
</feature>
<gene>
    <name evidence="2" type="ORF">GMARGA_LOCUS36828</name>
</gene>
<dbReference type="Proteomes" id="UP000789901">
    <property type="component" value="Unassembled WGS sequence"/>
</dbReference>
<protein>
    <submittedName>
        <fullName evidence="2">24203_t:CDS:1</fullName>
    </submittedName>
</protein>
<comment type="caution">
    <text evidence="2">The sequence shown here is derived from an EMBL/GenBank/DDBJ whole genome shotgun (WGS) entry which is preliminary data.</text>
</comment>
<evidence type="ECO:0000256" key="1">
    <source>
        <dbReference type="SAM" id="MobiDB-lite"/>
    </source>
</evidence>
<reference evidence="2 3" key="1">
    <citation type="submission" date="2021-06" db="EMBL/GenBank/DDBJ databases">
        <authorList>
            <person name="Kallberg Y."/>
            <person name="Tangrot J."/>
            <person name="Rosling A."/>
        </authorList>
    </citation>
    <scope>NUCLEOTIDE SEQUENCE [LARGE SCALE GENOMIC DNA]</scope>
    <source>
        <strain evidence="2 3">120-4 pot B 10/14</strain>
    </source>
</reference>
<keyword evidence="3" id="KW-1185">Reference proteome</keyword>